<reference evidence="1 2" key="1">
    <citation type="submission" date="2008-10" db="EMBL/GenBank/DDBJ databases">
        <title>Draft genome sequence of Bifidobacterium catenulatum (DSM 16992).</title>
        <authorList>
            <person name="Sudarsanam P."/>
            <person name="Ley R."/>
            <person name="Guruge J."/>
            <person name="Turnbaugh P.J."/>
            <person name="Mahowald M."/>
            <person name="Liep D."/>
            <person name="Gordon J."/>
        </authorList>
    </citation>
    <scope>NUCLEOTIDE SEQUENCE [LARGE SCALE GENOMIC DNA]</scope>
    <source>
        <strain evidence="1 2">DSM 16992</strain>
    </source>
</reference>
<dbReference type="Proteomes" id="UP000003882">
    <property type="component" value="Unassembled WGS sequence"/>
</dbReference>
<dbReference type="AlphaFoldDB" id="B6XSV4"/>
<comment type="caution">
    <text evidence="1">The sequence shown here is derived from an EMBL/GenBank/DDBJ whole genome shotgun (WGS) entry which is preliminary data.</text>
</comment>
<evidence type="ECO:0000313" key="1">
    <source>
        <dbReference type="EMBL" id="EEB22259.1"/>
    </source>
</evidence>
<evidence type="ECO:0000313" key="2">
    <source>
        <dbReference type="Proteomes" id="UP000003882"/>
    </source>
</evidence>
<reference evidence="1 2" key="2">
    <citation type="submission" date="2008-10" db="EMBL/GenBank/DDBJ databases">
        <authorList>
            <person name="Fulton L."/>
            <person name="Clifton S."/>
            <person name="Fulton B."/>
            <person name="Xu J."/>
            <person name="Minx P."/>
            <person name="Pepin K.H."/>
            <person name="Johnson M."/>
            <person name="Bhonagiri V."/>
            <person name="Nash W.E."/>
            <person name="Mardis E.R."/>
            <person name="Wilson R.K."/>
        </authorList>
    </citation>
    <scope>NUCLEOTIDE SEQUENCE [LARGE SCALE GENOMIC DNA]</scope>
    <source>
        <strain evidence="1 2">DSM 16992</strain>
    </source>
</reference>
<gene>
    <name evidence="1" type="ORF">BIFCAT_00273</name>
</gene>
<sequence>MATMSIKIVFDGRNRPVTIPVKHVAAITFVKQRRIESTVIIRRLRIIRTGLAKMRFSPRPYAHFTKDRLSGCFRCNIDGIRLMHAIPPHNSLIDSTRRKVVKRSVKHDI</sequence>
<accession>B6XSV4</accession>
<proteinExistence type="predicted"/>
<name>B6XSV4_9BIFI</name>
<organism evidence="1 2">
    <name type="scientific">Bifidobacterium catenulatum DSM 16992 = JCM 1194 = LMG 11043</name>
    <dbReference type="NCBI Taxonomy" id="566552"/>
    <lineage>
        <taxon>Bacteria</taxon>
        <taxon>Bacillati</taxon>
        <taxon>Actinomycetota</taxon>
        <taxon>Actinomycetes</taxon>
        <taxon>Bifidobacteriales</taxon>
        <taxon>Bifidobacteriaceae</taxon>
        <taxon>Bifidobacterium</taxon>
    </lineage>
</organism>
<dbReference type="EMBL" id="ABXY01000006">
    <property type="protein sequence ID" value="EEB22259.1"/>
    <property type="molecule type" value="Genomic_DNA"/>
</dbReference>
<protein>
    <submittedName>
        <fullName evidence="1">Uncharacterized protein</fullName>
    </submittedName>
</protein>